<keyword evidence="4" id="KW-0804">Transcription</keyword>
<evidence type="ECO:0000256" key="5">
    <source>
        <dbReference type="ARBA" id="ARBA00023242"/>
    </source>
</evidence>
<evidence type="ECO:0000256" key="4">
    <source>
        <dbReference type="ARBA" id="ARBA00023163"/>
    </source>
</evidence>
<dbReference type="PROSITE" id="PS50863">
    <property type="entry name" value="B3"/>
    <property type="match status" value="1"/>
</dbReference>
<keyword evidence="3" id="KW-0238">DNA-binding</keyword>
<organism evidence="8 9">
    <name type="scientific">Nelumbo nucifera</name>
    <name type="common">Sacred lotus</name>
    <dbReference type="NCBI Taxonomy" id="4432"/>
    <lineage>
        <taxon>Eukaryota</taxon>
        <taxon>Viridiplantae</taxon>
        <taxon>Streptophyta</taxon>
        <taxon>Embryophyta</taxon>
        <taxon>Tracheophyta</taxon>
        <taxon>Spermatophyta</taxon>
        <taxon>Magnoliopsida</taxon>
        <taxon>Proteales</taxon>
        <taxon>Nelumbonaceae</taxon>
        <taxon>Nelumbo</taxon>
    </lineage>
</organism>
<dbReference type="InterPro" id="IPR015300">
    <property type="entry name" value="DNA-bd_pseudobarrel_sf"/>
</dbReference>
<proteinExistence type="predicted"/>
<evidence type="ECO:0000256" key="6">
    <source>
        <dbReference type="SAM" id="Coils"/>
    </source>
</evidence>
<dbReference type="Gene3D" id="2.40.330.10">
    <property type="entry name" value="DNA-binding pseudobarrel domain"/>
    <property type="match status" value="1"/>
</dbReference>
<evidence type="ECO:0000256" key="1">
    <source>
        <dbReference type="ARBA" id="ARBA00004123"/>
    </source>
</evidence>
<dbReference type="Proteomes" id="UP000189703">
    <property type="component" value="Unplaced"/>
</dbReference>
<evidence type="ECO:0000256" key="3">
    <source>
        <dbReference type="ARBA" id="ARBA00023125"/>
    </source>
</evidence>
<comment type="subcellular location">
    <subcellularLocation>
        <location evidence="1">Nucleus</location>
    </subcellularLocation>
</comment>
<dbReference type="SMART" id="SM01019">
    <property type="entry name" value="B3"/>
    <property type="match status" value="1"/>
</dbReference>
<dbReference type="RefSeq" id="XP_010269230.1">
    <property type="nucleotide sequence ID" value="XM_010270928.2"/>
</dbReference>
<evidence type="ECO:0000256" key="7">
    <source>
        <dbReference type="SAM" id="MobiDB-lite"/>
    </source>
</evidence>
<gene>
    <name evidence="9" type="primary">LOC104605961</name>
</gene>
<dbReference type="InterPro" id="IPR044837">
    <property type="entry name" value="REM16-like"/>
</dbReference>
<feature type="region of interest" description="Disordered" evidence="7">
    <location>
        <begin position="1"/>
        <end position="57"/>
    </location>
</feature>
<sequence length="488" mass="55470">MVVDQKAKEDTERVKAEVKEDMKDNEDRVTLSRLFQTRQSPTPSPNPTSTVSRSKPKETITKLFRRRWHSAPPRIRKKQKVVVHHAQTCKSYKQKRSIIDRLFASGKANPTSAMERAREVRMNLEPEFPSFVKVMLRSHVTNGFWLGLPAKFCLSNLPKQDTTIALVDENGQETPAKYLAQRVGLSGGWRGFSIAHKLVEGDVLIFQLVTVTKFKVYIIRENDLTEVDGALGLLNLDGRARKMDSAEDEDPPPFLPVHAEKRQKTNHPISISHLGMPSGEKSENDGQEVGPEVLETGIRFSGANVEFKDVNNFEDFNIVVNDLIINSELPEHVRKNYYQLCCSQKAFLHDNLLEGINCLLSSGVISETVNIADAIRACKLTTASKDDLMKWDKSLQAFEYLGMNVGFLRSRLNCLVDLAFGSEEAVALRRYKEGMVAQSQLEENIRNLEVKLVQLKETHKRYEDEIKSLKVQTEMLEIKFQEKVNSPW</sequence>
<dbReference type="PANTHER" id="PTHR31391:SF101">
    <property type="entry name" value="B3 DOMAIN-CONTAINING PROTEIN OS01G0234100"/>
    <property type="match status" value="1"/>
</dbReference>
<dbReference type="InterPro" id="IPR003340">
    <property type="entry name" value="B3_DNA-bd"/>
</dbReference>
<protein>
    <submittedName>
        <fullName evidence="9">B3 domain-containing protein Os01g0234100-like isoform X1</fullName>
    </submittedName>
</protein>
<accession>A0A1U8AS92</accession>
<dbReference type="CDD" id="cd10017">
    <property type="entry name" value="B3_DNA"/>
    <property type="match status" value="1"/>
</dbReference>
<feature type="coiled-coil region" evidence="6">
    <location>
        <begin position="438"/>
        <end position="479"/>
    </location>
</feature>
<dbReference type="SUPFAM" id="SSF101936">
    <property type="entry name" value="DNA-binding pseudobarrel domain"/>
    <property type="match status" value="1"/>
</dbReference>
<dbReference type="GeneID" id="104605961"/>
<dbReference type="STRING" id="4432.A0A1U8AS92"/>
<dbReference type="GO" id="GO:0003677">
    <property type="term" value="F:DNA binding"/>
    <property type="evidence" value="ECO:0007669"/>
    <property type="project" value="UniProtKB-KW"/>
</dbReference>
<dbReference type="PANTHER" id="PTHR31391">
    <property type="entry name" value="B3 DOMAIN-CONTAINING PROTEIN OS11G0197600-RELATED"/>
    <property type="match status" value="1"/>
</dbReference>
<keyword evidence="8" id="KW-1185">Reference proteome</keyword>
<name>A0A1U8AS92_NELNU</name>
<evidence type="ECO:0000313" key="8">
    <source>
        <dbReference type="Proteomes" id="UP000189703"/>
    </source>
</evidence>
<feature type="compositionally biased region" description="Low complexity" evidence="7">
    <location>
        <begin position="36"/>
        <end position="53"/>
    </location>
</feature>
<dbReference type="KEGG" id="nnu:104605961"/>
<feature type="compositionally biased region" description="Basic and acidic residues" evidence="7">
    <location>
        <begin position="1"/>
        <end position="30"/>
    </location>
</feature>
<evidence type="ECO:0000256" key="2">
    <source>
        <dbReference type="ARBA" id="ARBA00023015"/>
    </source>
</evidence>
<dbReference type="OrthoDB" id="1909330at2759"/>
<dbReference type="OMA" id="GMISETI"/>
<keyword evidence="6" id="KW-0175">Coiled coil</keyword>
<dbReference type="Pfam" id="PF02362">
    <property type="entry name" value="B3"/>
    <property type="match status" value="1"/>
</dbReference>
<evidence type="ECO:0000313" key="9">
    <source>
        <dbReference type="RefSeq" id="XP_010269230.1"/>
    </source>
</evidence>
<dbReference type="AlphaFoldDB" id="A0A1U8AS92"/>
<keyword evidence="5" id="KW-0539">Nucleus</keyword>
<reference evidence="9" key="1">
    <citation type="submission" date="2025-08" db="UniProtKB">
        <authorList>
            <consortium name="RefSeq"/>
        </authorList>
    </citation>
    <scope>IDENTIFICATION</scope>
</reference>
<dbReference type="GO" id="GO:0005634">
    <property type="term" value="C:nucleus"/>
    <property type="evidence" value="ECO:0007669"/>
    <property type="project" value="UniProtKB-SubCell"/>
</dbReference>
<dbReference type="eggNOG" id="ENOG502QQS4">
    <property type="taxonomic scope" value="Eukaryota"/>
</dbReference>
<keyword evidence="2" id="KW-0805">Transcription regulation</keyword>